<comment type="caution">
    <text evidence="1">The sequence shown here is derived from an EMBL/GenBank/DDBJ whole genome shotgun (WGS) entry which is preliminary data.</text>
</comment>
<protein>
    <submittedName>
        <fullName evidence="1">DUF4362 domain-containing protein</fullName>
    </submittedName>
</protein>
<reference evidence="1 2" key="1">
    <citation type="journal article" date="2017" name="Int. J. Syst. Evol. Microbiol.">
        <title>Bacillus mangrovi sp. nov., isolated from a sediment sample from a mangrove forest.</title>
        <authorList>
            <person name="Gupta V."/>
            <person name="Singh P.K."/>
            <person name="Korpole S."/>
            <person name="Tanuku N.R.S."/>
            <person name="Pinnaka A.K."/>
        </authorList>
    </citation>
    <scope>NUCLEOTIDE SEQUENCE [LARGE SCALE GENOMIC DNA]</scope>
    <source>
        <strain evidence="1 2">KCTC 33872</strain>
    </source>
</reference>
<organism evidence="1 2">
    <name type="scientific">Metabacillus mangrovi</name>
    <dbReference type="NCBI Taxonomy" id="1491830"/>
    <lineage>
        <taxon>Bacteria</taxon>
        <taxon>Bacillati</taxon>
        <taxon>Bacillota</taxon>
        <taxon>Bacilli</taxon>
        <taxon>Bacillales</taxon>
        <taxon>Bacillaceae</taxon>
        <taxon>Metabacillus</taxon>
    </lineage>
</organism>
<dbReference type="OrthoDB" id="1912370at2"/>
<evidence type="ECO:0000313" key="1">
    <source>
        <dbReference type="EMBL" id="MTH55346.1"/>
    </source>
</evidence>
<accession>A0A7X2S8V4</accession>
<evidence type="ECO:0000313" key="2">
    <source>
        <dbReference type="Proteomes" id="UP000434639"/>
    </source>
</evidence>
<proteinExistence type="predicted"/>
<keyword evidence="2" id="KW-1185">Reference proteome</keyword>
<dbReference type="RefSeq" id="WP_155113845.1">
    <property type="nucleotide sequence ID" value="NZ_WMIB01000027.1"/>
</dbReference>
<dbReference type="PROSITE" id="PS51257">
    <property type="entry name" value="PROKAR_LIPOPROTEIN"/>
    <property type="match status" value="1"/>
</dbReference>
<dbReference type="Proteomes" id="UP000434639">
    <property type="component" value="Unassembled WGS sequence"/>
</dbReference>
<gene>
    <name evidence="1" type="ORF">GKZ89_18285</name>
</gene>
<dbReference type="EMBL" id="WMIB01000027">
    <property type="protein sequence ID" value="MTH55346.1"/>
    <property type="molecule type" value="Genomic_DNA"/>
</dbReference>
<sequence length="138" mass="15716">MKNTWTLLIGIILSSLLLSGCGEYNPSDEDVVDSHGEVTNYNKFIQFINNLNTGKDNKEKIRVVRYTNEGDPILHDLEYDGKKIISTIDRTRDEFGTQQVDTTSCKTIDSKEDEDKIEYVLSGCEKTNRINSILIVHK</sequence>
<dbReference type="Pfam" id="PF14275">
    <property type="entry name" value="DUF4362"/>
    <property type="match status" value="1"/>
</dbReference>
<dbReference type="AlphaFoldDB" id="A0A7X2S8V4"/>
<name>A0A7X2S8V4_9BACI</name>
<dbReference type="InterPro" id="IPR025372">
    <property type="entry name" value="DUF4362"/>
</dbReference>